<evidence type="ECO:0000256" key="1">
    <source>
        <dbReference type="SAM" id="MobiDB-lite"/>
    </source>
</evidence>
<dbReference type="OrthoDB" id="10634893at2759"/>
<name>A0A9N8DA09_9STRA</name>
<comment type="caution">
    <text evidence="3">The sequence shown here is derived from an EMBL/GenBank/DDBJ whole genome shotgun (WGS) entry which is preliminary data.</text>
</comment>
<evidence type="ECO:0000256" key="2">
    <source>
        <dbReference type="SAM" id="SignalP"/>
    </source>
</evidence>
<feature type="chain" id="PRO_5040315907" evidence="2">
    <location>
        <begin position="23"/>
        <end position="313"/>
    </location>
</feature>
<keyword evidence="2" id="KW-0732">Signal</keyword>
<feature type="signal peptide" evidence="2">
    <location>
        <begin position="1"/>
        <end position="22"/>
    </location>
</feature>
<proteinExistence type="predicted"/>
<dbReference type="PROSITE" id="PS51257">
    <property type="entry name" value="PROKAR_LIPOPROTEIN"/>
    <property type="match status" value="1"/>
</dbReference>
<evidence type="ECO:0000313" key="4">
    <source>
        <dbReference type="Proteomes" id="UP001153069"/>
    </source>
</evidence>
<sequence length="313" mass="33688">MRGSSLLLLLIVLIATISTSTSTTLACDCKAVSDSFLVTRLWNIIDPEWTDQMVIDEFDNGFAPEVTVLPGFQEYASAKTGDATTVFFMNIFETSEDAKAAQEGAKTFVQKGALNGAITPNQFTETVLNFWVQHADADECNTGSFVDQFMGTQLWTLTEDAVLEGNWTIESVADELEMGFAPTIVNMDGFLEYGGASVTNTDFVFFYHVFETLEGVQQFRADAEAFVTDHPELNTVLDKIVFTEGVVGFDYTCVSGNLPAEADGADAGGDGDSSSSSSSSGGGETDGDTGESGGMTKTTSLTTVFWMVLSFFF</sequence>
<organism evidence="3 4">
    <name type="scientific">Seminavis robusta</name>
    <dbReference type="NCBI Taxonomy" id="568900"/>
    <lineage>
        <taxon>Eukaryota</taxon>
        <taxon>Sar</taxon>
        <taxon>Stramenopiles</taxon>
        <taxon>Ochrophyta</taxon>
        <taxon>Bacillariophyta</taxon>
        <taxon>Bacillariophyceae</taxon>
        <taxon>Bacillariophycidae</taxon>
        <taxon>Naviculales</taxon>
        <taxon>Naviculaceae</taxon>
        <taxon>Seminavis</taxon>
    </lineage>
</organism>
<dbReference type="Proteomes" id="UP001153069">
    <property type="component" value="Unassembled WGS sequence"/>
</dbReference>
<gene>
    <name evidence="3" type="ORF">SEMRO_8_G006530.1</name>
</gene>
<feature type="region of interest" description="Disordered" evidence="1">
    <location>
        <begin position="262"/>
        <end position="295"/>
    </location>
</feature>
<keyword evidence="4" id="KW-1185">Reference proteome</keyword>
<protein>
    <submittedName>
        <fullName evidence="3">Uncharacterized protein</fullName>
    </submittedName>
</protein>
<dbReference type="EMBL" id="CAICTM010000008">
    <property type="protein sequence ID" value="CAB9496685.1"/>
    <property type="molecule type" value="Genomic_DNA"/>
</dbReference>
<dbReference type="AlphaFoldDB" id="A0A9N8DA09"/>
<accession>A0A9N8DA09</accession>
<evidence type="ECO:0000313" key="3">
    <source>
        <dbReference type="EMBL" id="CAB9496685.1"/>
    </source>
</evidence>
<reference evidence="3" key="1">
    <citation type="submission" date="2020-06" db="EMBL/GenBank/DDBJ databases">
        <authorList>
            <consortium name="Plant Systems Biology data submission"/>
        </authorList>
    </citation>
    <scope>NUCLEOTIDE SEQUENCE</scope>
    <source>
        <strain evidence="3">D6</strain>
    </source>
</reference>